<keyword evidence="2" id="KW-1185">Reference proteome</keyword>
<dbReference type="SUPFAM" id="SSF53613">
    <property type="entry name" value="Ribokinase-like"/>
    <property type="match status" value="1"/>
</dbReference>
<evidence type="ECO:0000313" key="1">
    <source>
        <dbReference type="EMBL" id="BBE30451.1"/>
    </source>
</evidence>
<sequence>MKTAFKEEFLSIFSKNNLPEIALIGGINIEHIVGKNNNIKTIVGGRSGRLSVFLKKTGLYPEVFSFLGQDEFLNMILNYFDSQNIPITWSINPSGNNIDVRILKESKVYSDKRDENLTISPIFLDEFLNNIENIFIKVEKWNIDILDYIIYKKKNIFLDLTFDEALKFENLKNVYCFVKNNEIPKSNLKVPNNIIIFSKNNILFKNKIYSFKNNLFLEEAISSYQASFIYGIIKNFNLNFINELSIKSFKSAYKNCFFNFFY</sequence>
<dbReference type="Proteomes" id="UP000516361">
    <property type="component" value="Chromosome"/>
</dbReference>
<dbReference type="KEGG" id="ocy:OSSY52_05920"/>
<organism evidence="1 2">
    <name type="scientific">Tepiditoga spiralis</name>
    <dbReference type="NCBI Taxonomy" id="2108365"/>
    <lineage>
        <taxon>Bacteria</taxon>
        <taxon>Thermotogati</taxon>
        <taxon>Thermotogota</taxon>
        <taxon>Thermotogae</taxon>
        <taxon>Petrotogales</taxon>
        <taxon>Petrotogaceae</taxon>
        <taxon>Tepiditoga</taxon>
    </lineage>
</organism>
<accession>A0A7G1G2A7</accession>
<dbReference type="InParanoid" id="A0A7G1G2A7"/>
<gene>
    <name evidence="1" type="ORF">OSSY52_05920</name>
</gene>
<evidence type="ECO:0000313" key="2">
    <source>
        <dbReference type="Proteomes" id="UP000516361"/>
    </source>
</evidence>
<dbReference type="RefSeq" id="WP_190615547.1">
    <property type="nucleotide sequence ID" value="NZ_AP018712.1"/>
</dbReference>
<evidence type="ECO:0008006" key="3">
    <source>
        <dbReference type="Google" id="ProtNLM"/>
    </source>
</evidence>
<reference evidence="1 2" key="1">
    <citation type="submission" date="2018-06" db="EMBL/GenBank/DDBJ databases">
        <title>Genome sequencing of Oceanotoga sp. sy52.</title>
        <authorList>
            <person name="Mori K."/>
        </authorList>
    </citation>
    <scope>NUCLEOTIDE SEQUENCE [LARGE SCALE GENOMIC DNA]</scope>
    <source>
        <strain evidence="2">sy52</strain>
    </source>
</reference>
<dbReference type="EMBL" id="AP018712">
    <property type="protein sequence ID" value="BBE30451.1"/>
    <property type="molecule type" value="Genomic_DNA"/>
</dbReference>
<dbReference type="AlphaFoldDB" id="A0A7G1G2A7"/>
<proteinExistence type="predicted"/>
<dbReference type="InterPro" id="IPR029056">
    <property type="entry name" value="Ribokinase-like"/>
</dbReference>
<protein>
    <recommendedName>
        <fullName evidence="3">Carbohydrate kinase PfkB domain-containing protein</fullName>
    </recommendedName>
</protein>
<name>A0A7G1G2A7_9BACT</name>